<dbReference type="SUPFAM" id="SSF55729">
    <property type="entry name" value="Acyl-CoA N-acyltransferases (Nat)"/>
    <property type="match status" value="1"/>
</dbReference>
<reference evidence="4" key="1">
    <citation type="journal article" date="2019" name="Int. J. Syst. Evol. Microbiol.">
        <title>The Global Catalogue of Microorganisms (GCM) 10K type strain sequencing project: providing services to taxonomists for standard genome sequencing and annotation.</title>
        <authorList>
            <consortium name="The Broad Institute Genomics Platform"/>
            <consortium name="The Broad Institute Genome Sequencing Center for Infectious Disease"/>
            <person name="Wu L."/>
            <person name="Ma J."/>
        </authorList>
    </citation>
    <scope>NUCLEOTIDE SEQUENCE [LARGE SCALE GENOMIC DNA]</scope>
    <source>
        <strain evidence="4">JCM 30346</strain>
    </source>
</reference>
<evidence type="ECO:0000313" key="3">
    <source>
        <dbReference type="EMBL" id="MFC6082045.1"/>
    </source>
</evidence>
<name>A0ABW1NFJ4_9ACTN</name>
<organism evidence="3 4">
    <name type="scientific">Sphaerisporangium aureirubrum</name>
    <dbReference type="NCBI Taxonomy" id="1544736"/>
    <lineage>
        <taxon>Bacteria</taxon>
        <taxon>Bacillati</taxon>
        <taxon>Actinomycetota</taxon>
        <taxon>Actinomycetes</taxon>
        <taxon>Streptosporangiales</taxon>
        <taxon>Streptosporangiaceae</taxon>
        <taxon>Sphaerisporangium</taxon>
    </lineage>
</organism>
<protein>
    <submittedName>
        <fullName evidence="3">GNAT family N-acetyltransferase</fullName>
    </submittedName>
</protein>
<evidence type="ECO:0000259" key="2">
    <source>
        <dbReference type="PROSITE" id="PS51186"/>
    </source>
</evidence>
<gene>
    <name evidence="3" type="ORF">ACFP1K_12835</name>
</gene>
<dbReference type="InterPro" id="IPR000182">
    <property type="entry name" value="GNAT_dom"/>
</dbReference>
<comment type="caution">
    <text evidence="3">The sequence shown here is derived from an EMBL/GenBank/DDBJ whole genome shotgun (WGS) entry which is preliminary data.</text>
</comment>
<dbReference type="RefSeq" id="WP_380751230.1">
    <property type="nucleotide sequence ID" value="NZ_JBHSRF010000014.1"/>
</dbReference>
<sequence>MTATTEGDAIREEPAVREAESVPDAESAVREAESAARRSGVSVRLLDELGEFERVFRLFDRIWRSDPANAPISVELMRALSHSGNYVAAAFDGDEMVGASVGFLAGPPHGGLHSHVTGAVAGRGVGFALKLHQRAWALTRGLGHISWTFDPLVRRNAHFNLTKLGARPEEYLPSFYGSMADAINAGDESDRLLVVWRLTAPHTLAAAVAPKSSVAAVRSEHGRPVATAVRGGTALVATPQDIETLRRTDPEAARAWRYAVRESLGGLMRRGGRVTGLTSAGEYLVECR</sequence>
<dbReference type="PROSITE" id="PS51186">
    <property type="entry name" value="GNAT"/>
    <property type="match status" value="1"/>
</dbReference>
<keyword evidence="4" id="KW-1185">Reference proteome</keyword>
<dbReference type="InterPro" id="IPR038764">
    <property type="entry name" value="GNAT_N_AcTrfase_prd"/>
</dbReference>
<dbReference type="PANTHER" id="PTHR41700:SF1">
    <property type="entry name" value="N-ACETYLTRANSFERASE DOMAIN-CONTAINING PROTEIN"/>
    <property type="match status" value="1"/>
</dbReference>
<feature type="region of interest" description="Disordered" evidence="1">
    <location>
        <begin position="1"/>
        <end position="33"/>
    </location>
</feature>
<accession>A0ABW1NFJ4</accession>
<proteinExistence type="predicted"/>
<dbReference type="PANTHER" id="PTHR41700">
    <property type="entry name" value="GCN5-RELATED N-ACETYLTRANSFERASE"/>
    <property type="match status" value="1"/>
</dbReference>
<dbReference type="Proteomes" id="UP001596137">
    <property type="component" value="Unassembled WGS sequence"/>
</dbReference>
<feature type="compositionally biased region" description="Basic and acidic residues" evidence="1">
    <location>
        <begin position="8"/>
        <end position="20"/>
    </location>
</feature>
<evidence type="ECO:0000256" key="1">
    <source>
        <dbReference type="SAM" id="MobiDB-lite"/>
    </source>
</evidence>
<evidence type="ECO:0000313" key="4">
    <source>
        <dbReference type="Proteomes" id="UP001596137"/>
    </source>
</evidence>
<dbReference type="InterPro" id="IPR016181">
    <property type="entry name" value="Acyl_CoA_acyltransferase"/>
</dbReference>
<dbReference type="EMBL" id="JBHSRF010000014">
    <property type="protein sequence ID" value="MFC6082045.1"/>
    <property type="molecule type" value="Genomic_DNA"/>
</dbReference>
<feature type="domain" description="N-acetyltransferase" evidence="2">
    <location>
        <begin position="41"/>
        <end position="184"/>
    </location>
</feature>